<accession>A0A1J7JSD1</accession>
<protein>
    <recommendedName>
        <fullName evidence="3">BHLH domain-containing protein</fullName>
    </recommendedName>
</protein>
<feature type="compositionally biased region" description="Low complexity" evidence="2">
    <location>
        <begin position="186"/>
        <end position="199"/>
    </location>
</feature>
<dbReference type="InterPro" id="IPR036638">
    <property type="entry name" value="HLH_DNA-bd_sf"/>
</dbReference>
<organism evidence="4 5">
    <name type="scientific">Coniochaeta ligniaria NRRL 30616</name>
    <dbReference type="NCBI Taxonomy" id="1408157"/>
    <lineage>
        <taxon>Eukaryota</taxon>
        <taxon>Fungi</taxon>
        <taxon>Dikarya</taxon>
        <taxon>Ascomycota</taxon>
        <taxon>Pezizomycotina</taxon>
        <taxon>Sordariomycetes</taxon>
        <taxon>Sordariomycetidae</taxon>
        <taxon>Coniochaetales</taxon>
        <taxon>Coniochaetaceae</taxon>
        <taxon>Coniochaeta</taxon>
    </lineage>
</organism>
<dbReference type="OrthoDB" id="3542681at2759"/>
<evidence type="ECO:0000259" key="3">
    <source>
        <dbReference type="PROSITE" id="PS50888"/>
    </source>
</evidence>
<dbReference type="EMBL" id="KV875095">
    <property type="protein sequence ID" value="OIW32260.1"/>
    <property type="molecule type" value="Genomic_DNA"/>
</dbReference>
<dbReference type="STRING" id="1408157.A0A1J7JSD1"/>
<dbReference type="PANTHER" id="PTHR47336">
    <property type="entry name" value="TRANSCRIPTION FACTOR HMS1-RELATED"/>
    <property type="match status" value="1"/>
</dbReference>
<keyword evidence="5" id="KW-1185">Reference proteome</keyword>
<dbReference type="Proteomes" id="UP000182658">
    <property type="component" value="Unassembled WGS sequence"/>
</dbReference>
<feature type="region of interest" description="Disordered" evidence="2">
    <location>
        <begin position="93"/>
        <end position="251"/>
    </location>
</feature>
<dbReference type="InterPro" id="IPR052099">
    <property type="entry name" value="Regulatory_TF_Diverse"/>
</dbReference>
<dbReference type="SUPFAM" id="SSF47459">
    <property type="entry name" value="HLH, helix-loop-helix DNA-binding domain"/>
    <property type="match status" value="1"/>
</dbReference>
<reference evidence="4 5" key="1">
    <citation type="submission" date="2016-10" db="EMBL/GenBank/DDBJ databases">
        <title>Draft genome sequence of Coniochaeta ligniaria NRRL30616, a lignocellulolytic fungus for bioabatement of inhibitors in plant biomass hydrolysates.</title>
        <authorList>
            <consortium name="DOE Joint Genome Institute"/>
            <person name="Jimenez D.J."/>
            <person name="Hector R.E."/>
            <person name="Riley R."/>
            <person name="Sun H."/>
            <person name="Grigoriev I.V."/>
            <person name="Van Elsas J.D."/>
            <person name="Nichols N.N."/>
        </authorList>
    </citation>
    <scope>NUCLEOTIDE SEQUENCE [LARGE SCALE GENOMIC DNA]</scope>
    <source>
        <strain evidence="4 5">NRRL 30616</strain>
    </source>
</reference>
<dbReference type="AlphaFoldDB" id="A0A1J7JSD1"/>
<dbReference type="InterPro" id="IPR011598">
    <property type="entry name" value="bHLH_dom"/>
</dbReference>
<evidence type="ECO:0000313" key="5">
    <source>
        <dbReference type="Proteomes" id="UP000182658"/>
    </source>
</evidence>
<evidence type="ECO:0000256" key="2">
    <source>
        <dbReference type="SAM" id="MobiDB-lite"/>
    </source>
</evidence>
<dbReference type="PANTHER" id="PTHR47336:SF2">
    <property type="entry name" value="TRANSCRIPTION FACTOR HMS1-RELATED"/>
    <property type="match status" value="1"/>
</dbReference>
<sequence>MTPIGPSEEYIRIPEFDNYLSPWMTTDCNYQLDLSPEGMYNSSYDPFALPGSTGAPSSYLTPETLDVGWARSGSVSTTKTSNDSPVTEFSYLEADADANPVPDLVPSSSEPAPAVQYDNKRGMDSSERPSKRNCSQAIGTDWGFPTAAPATKSKESRSLAPCKSTKIKVEGKSKIGKKSRDKHRPSLSSTSSSQSGNSSHKVQLRTASRKPKQNGKDSGSSPAAEDKDEDDLLTPNERRARHSHNLVEKQYRNRLNQQFESLLAVLPADGNRSFSGSGGPKTKPRDVKGSVAGVEGDDRRLSKAEVLDMARQRIVKLESECNRLQSERMELAANRGFARVANPGIAGAPLAA</sequence>
<evidence type="ECO:0000313" key="4">
    <source>
        <dbReference type="EMBL" id="OIW32260.1"/>
    </source>
</evidence>
<dbReference type="GO" id="GO:0046983">
    <property type="term" value="F:protein dimerization activity"/>
    <property type="evidence" value="ECO:0007669"/>
    <property type="project" value="InterPro"/>
</dbReference>
<evidence type="ECO:0000256" key="1">
    <source>
        <dbReference type="SAM" id="Coils"/>
    </source>
</evidence>
<feature type="coiled-coil region" evidence="1">
    <location>
        <begin position="307"/>
        <end position="334"/>
    </location>
</feature>
<feature type="compositionally biased region" description="Basic and acidic residues" evidence="2">
    <location>
        <begin position="118"/>
        <end position="130"/>
    </location>
</feature>
<gene>
    <name evidence="4" type="ORF">CONLIGDRAFT_629958</name>
</gene>
<dbReference type="InParanoid" id="A0A1J7JSD1"/>
<name>A0A1J7JSD1_9PEZI</name>
<dbReference type="Gene3D" id="4.10.280.10">
    <property type="entry name" value="Helix-loop-helix DNA-binding domain"/>
    <property type="match status" value="1"/>
</dbReference>
<feature type="domain" description="BHLH" evidence="3">
    <location>
        <begin position="239"/>
        <end position="317"/>
    </location>
</feature>
<dbReference type="PROSITE" id="PS50888">
    <property type="entry name" value="BHLH"/>
    <property type="match status" value="1"/>
</dbReference>
<proteinExistence type="predicted"/>
<keyword evidence="1" id="KW-0175">Coiled coil</keyword>
<feature type="compositionally biased region" description="Basic residues" evidence="2">
    <location>
        <begin position="174"/>
        <end position="185"/>
    </location>
</feature>
<dbReference type="Pfam" id="PF00010">
    <property type="entry name" value="HLH"/>
    <property type="match status" value="1"/>
</dbReference>
<feature type="region of interest" description="Disordered" evidence="2">
    <location>
        <begin position="269"/>
        <end position="292"/>
    </location>
</feature>
<dbReference type="SMART" id="SM00353">
    <property type="entry name" value="HLH"/>
    <property type="match status" value="1"/>
</dbReference>